<evidence type="ECO:0000259" key="1">
    <source>
        <dbReference type="PROSITE" id="PS50879"/>
    </source>
</evidence>
<dbReference type="InterPro" id="IPR036397">
    <property type="entry name" value="RNaseH_sf"/>
</dbReference>
<dbReference type="PANTHER" id="PTHR48475">
    <property type="entry name" value="RIBONUCLEASE H"/>
    <property type="match status" value="1"/>
</dbReference>
<dbReference type="Gene3D" id="3.30.420.10">
    <property type="entry name" value="Ribonuclease H-like superfamily/Ribonuclease H"/>
    <property type="match status" value="1"/>
</dbReference>
<proteinExistence type="predicted"/>
<organism evidence="2 3">
    <name type="scientific">Candidatus Woesebacteria bacterium RIFOXYD1_FULL_40_21</name>
    <dbReference type="NCBI Taxonomy" id="1802549"/>
    <lineage>
        <taxon>Bacteria</taxon>
        <taxon>Candidatus Woeseibacteriota</taxon>
    </lineage>
</organism>
<dbReference type="InterPro" id="IPR012337">
    <property type="entry name" value="RNaseH-like_sf"/>
</dbReference>
<protein>
    <recommendedName>
        <fullName evidence="1">RNase H type-1 domain-containing protein</fullName>
    </recommendedName>
</protein>
<sequence length="138" mass="15074">MKLTIYCDGGARGNPGPAASAFAVEKDGKVIYKNAKYLGSATNNIAEYNAVTLALGWLSKSSSIESRVSSIELILDSELVAKQLSGLYKVKNQNLKKLFDTAKDLEEKIKIKISYSVVPRTKNKLADFLVNETLDSNL</sequence>
<dbReference type="GO" id="GO:0003676">
    <property type="term" value="F:nucleic acid binding"/>
    <property type="evidence" value="ECO:0007669"/>
    <property type="project" value="InterPro"/>
</dbReference>
<name>A0A1F8DEJ8_9BACT</name>
<gene>
    <name evidence="2" type="ORF">A2614_00830</name>
</gene>
<accession>A0A1F8DEJ8</accession>
<reference evidence="2 3" key="1">
    <citation type="journal article" date="2016" name="Nat. Commun.">
        <title>Thousands of microbial genomes shed light on interconnected biogeochemical processes in an aquifer system.</title>
        <authorList>
            <person name="Anantharaman K."/>
            <person name="Brown C.T."/>
            <person name="Hug L.A."/>
            <person name="Sharon I."/>
            <person name="Castelle C.J."/>
            <person name="Probst A.J."/>
            <person name="Thomas B.C."/>
            <person name="Singh A."/>
            <person name="Wilkins M.J."/>
            <person name="Karaoz U."/>
            <person name="Brodie E.L."/>
            <person name="Williams K.H."/>
            <person name="Hubbard S.S."/>
            <person name="Banfield J.F."/>
        </authorList>
    </citation>
    <scope>NUCLEOTIDE SEQUENCE [LARGE SCALE GENOMIC DNA]</scope>
</reference>
<evidence type="ECO:0000313" key="3">
    <source>
        <dbReference type="Proteomes" id="UP000178803"/>
    </source>
</evidence>
<dbReference type="Pfam" id="PF00075">
    <property type="entry name" value="RNase_H"/>
    <property type="match status" value="1"/>
</dbReference>
<dbReference type="Proteomes" id="UP000178803">
    <property type="component" value="Unassembled WGS sequence"/>
</dbReference>
<feature type="domain" description="RNase H type-1" evidence="1">
    <location>
        <begin position="1"/>
        <end position="135"/>
    </location>
</feature>
<dbReference type="CDD" id="cd09279">
    <property type="entry name" value="RNase_HI_like"/>
    <property type="match status" value="1"/>
</dbReference>
<evidence type="ECO:0000313" key="2">
    <source>
        <dbReference type="EMBL" id="OGM87010.1"/>
    </source>
</evidence>
<comment type="caution">
    <text evidence="2">The sequence shown here is derived from an EMBL/GenBank/DDBJ whole genome shotgun (WGS) entry which is preliminary data.</text>
</comment>
<dbReference type="SUPFAM" id="SSF53098">
    <property type="entry name" value="Ribonuclease H-like"/>
    <property type="match status" value="1"/>
</dbReference>
<dbReference type="GO" id="GO:0004523">
    <property type="term" value="F:RNA-DNA hybrid ribonuclease activity"/>
    <property type="evidence" value="ECO:0007669"/>
    <property type="project" value="InterPro"/>
</dbReference>
<dbReference type="PANTHER" id="PTHR48475:SF1">
    <property type="entry name" value="RNASE H TYPE-1 DOMAIN-CONTAINING PROTEIN"/>
    <property type="match status" value="1"/>
</dbReference>
<dbReference type="AlphaFoldDB" id="A0A1F8DEJ8"/>
<dbReference type="InterPro" id="IPR002156">
    <property type="entry name" value="RNaseH_domain"/>
</dbReference>
<dbReference type="PROSITE" id="PS50879">
    <property type="entry name" value="RNASE_H_1"/>
    <property type="match status" value="1"/>
</dbReference>
<dbReference type="EMBL" id="MGIJ01000034">
    <property type="protein sequence ID" value="OGM87010.1"/>
    <property type="molecule type" value="Genomic_DNA"/>
</dbReference>